<proteinExistence type="predicted"/>
<reference evidence="2 3" key="1">
    <citation type="submission" date="2018-05" db="EMBL/GenBank/DDBJ databases">
        <title>Salinimonas sp. HMF8227 Genome sequencing and assembly.</title>
        <authorList>
            <person name="Kang H."/>
            <person name="Kang J."/>
            <person name="Cha I."/>
            <person name="Kim H."/>
            <person name="Joh K."/>
        </authorList>
    </citation>
    <scope>NUCLEOTIDE SEQUENCE [LARGE SCALE GENOMIC DNA]</scope>
    <source>
        <strain evidence="2 3">HMF8227</strain>
    </source>
</reference>
<keyword evidence="1" id="KW-0812">Transmembrane</keyword>
<keyword evidence="3" id="KW-1185">Reference proteome</keyword>
<sequence length="73" mass="7915">MLGEYYEQIEAVGLNLTLAVLFILMGVAVHDVLKKNQVPMAGRFVAYLVLFLGAAGFIAKGIIQLFWQSTGVG</sequence>
<dbReference type="KEGG" id="salh:HMF8227_01657"/>
<dbReference type="Proteomes" id="UP000245728">
    <property type="component" value="Chromosome"/>
</dbReference>
<keyword evidence="1" id="KW-0472">Membrane</keyword>
<gene>
    <name evidence="2" type="ORF">HMF8227_01657</name>
</gene>
<name>A0A2S2E4F9_9ALTE</name>
<evidence type="ECO:0008006" key="4">
    <source>
        <dbReference type="Google" id="ProtNLM"/>
    </source>
</evidence>
<protein>
    <recommendedName>
        <fullName evidence="4">DUF2788 domain-containing protein</fullName>
    </recommendedName>
</protein>
<feature type="transmembrane region" description="Helical" evidence="1">
    <location>
        <begin position="45"/>
        <end position="67"/>
    </location>
</feature>
<evidence type="ECO:0000313" key="3">
    <source>
        <dbReference type="Proteomes" id="UP000245728"/>
    </source>
</evidence>
<organism evidence="2 3">
    <name type="scientific">Saliniradius amylolyticus</name>
    <dbReference type="NCBI Taxonomy" id="2183582"/>
    <lineage>
        <taxon>Bacteria</taxon>
        <taxon>Pseudomonadati</taxon>
        <taxon>Pseudomonadota</taxon>
        <taxon>Gammaproteobacteria</taxon>
        <taxon>Alteromonadales</taxon>
        <taxon>Alteromonadaceae</taxon>
        <taxon>Saliniradius</taxon>
    </lineage>
</organism>
<accession>A0A2S2E4F9</accession>
<dbReference type="Pfam" id="PF10981">
    <property type="entry name" value="DUF2788"/>
    <property type="match status" value="1"/>
</dbReference>
<dbReference type="EMBL" id="CP029347">
    <property type="protein sequence ID" value="AWL12130.1"/>
    <property type="molecule type" value="Genomic_DNA"/>
</dbReference>
<evidence type="ECO:0000313" key="2">
    <source>
        <dbReference type="EMBL" id="AWL12130.1"/>
    </source>
</evidence>
<dbReference type="AlphaFoldDB" id="A0A2S2E4F9"/>
<dbReference type="InterPro" id="IPR021249">
    <property type="entry name" value="DUF2788"/>
</dbReference>
<dbReference type="OrthoDB" id="5588656at2"/>
<evidence type="ECO:0000256" key="1">
    <source>
        <dbReference type="SAM" id="Phobius"/>
    </source>
</evidence>
<dbReference type="RefSeq" id="WP_109339732.1">
    <property type="nucleotide sequence ID" value="NZ_CP029347.1"/>
</dbReference>
<feature type="transmembrane region" description="Helical" evidence="1">
    <location>
        <begin position="12"/>
        <end position="33"/>
    </location>
</feature>
<keyword evidence="1" id="KW-1133">Transmembrane helix</keyword>